<dbReference type="GO" id="GO:0005886">
    <property type="term" value="C:plasma membrane"/>
    <property type="evidence" value="ECO:0007669"/>
    <property type="project" value="TreeGrafter"/>
</dbReference>
<evidence type="ECO:0000256" key="1">
    <source>
        <dbReference type="ARBA" id="ARBA00004370"/>
    </source>
</evidence>
<dbReference type="AlphaFoldDB" id="A0A672JGB4"/>
<feature type="transmembrane region" description="Helical" evidence="6">
    <location>
        <begin position="46"/>
        <end position="70"/>
    </location>
</feature>
<name>A0A672JGB4_SALFA</name>
<keyword evidence="3 6" id="KW-0812">Transmembrane</keyword>
<keyword evidence="4 6" id="KW-1133">Transmembrane helix</keyword>
<dbReference type="Ensembl" id="ENSSFAT00005053796.1">
    <property type="protein sequence ID" value="ENSSFAP00005052140.1"/>
    <property type="gene ID" value="ENSSFAG00005025000.1"/>
</dbReference>
<evidence type="ECO:0000313" key="8">
    <source>
        <dbReference type="Proteomes" id="UP000472267"/>
    </source>
</evidence>
<dbReference type="Proteomes" id="UP000472267">
    <property type="component" value="Chromosome 7"/>
</dbReference>
<dbReference type="PANTHER" id="PTHR13999:SF31">
    <property type="entry name" value="IFITM1-RELATED"/>
    <property type="match status" value="1"/>
</dbReference>
<dbReference type="OrthoDB" id="9906841at2759"/>
<evidence type="ECO:0000256" key="3">
    <source>
        <dbReference type="ARBA" id="ARBA00022692"/>
    </source>
</evidence>
<dbReference type="OMA" id="HIVWSIC"/>
<comment type="similarity">
    <text evidence="2">Belongs to the CD225/Dispanin family.</text>
</comment>
<accession>A0A672JGB4</accession>
<keyword evidence="8" id="KW-1185">Reference proteome</keyword>
<reference evidence="7" key="3">
    <citation type="submission" date="2025-09" db="UniProtKB">
        <authorList>
            <consortium name="Ensembl"/>
        </authorList>
    </citation>
    <scope>IDENTIFICATION</scope>
</reference>
<feature type="transmembrane region" description="Helical" evidence="6">
    <location>
        <begin position="91"/>
        <end position="117"/>
    </location>
</feature>
<dbReference type="PANTHER" id="PTHR13999">
    <property type="entry name" value="INTERFERON INDUCIBLE TRANSMEMBRANE PROTEIN"/>
    <property type="match status" value="1"/>
</dbReference>
<reference evidence="7" key="1">
    <citation type="submission" date="2019-06" db="EMBL/GenBank/DDBJ databases">
        <authorList>
            <consortium name="Wellcome Sanger Institute Data Sharing"/>
        </authorList>
    </citation>
    <scope>NUCLEOTIDE SEQUENCE [LARGE SCALE GENOMIC DNA]</scope>
</reference>
<keyword evidence="5 6" id="KW-0472">Membrane</keyword>
<protein>
    <submittedName>
        <fullName evidence="7">Dispanin subfamily A member 2b-like</fullName>
    </submittedName>
</protein>
<dbReference type="RefSeq" id="XP_029952536.1">
    <property type="nucleotide sequence ID" value="XM_030096676.1"/>
</dbReference>
<evidence type="ECO:0000256" key="6">
    <source>
        <dbReference type="SAM" id="Phobius"/>
    </source>
</evidence>
<dbReference type="GeneID" id="115392144"/>
<dbReference type="InterPro" id="IPR051517">
    <property type="entry name" value="IFITM_antiviral_protein"/>
</dbReference>
<dbReference type="InterPro" id="IPR007593">
    <property type="entry name" value="CD225/Dispanin_fam"/>
</dbReference>
<dbReference type="Pfam" id="PF04505">
    <property type="entry name" value="CD225"/>
    <property type="match status" value="1"/>
</dbReference>
<comment type="subcellular location">
    <subcellularLocation>
        <location evidence="1">Membrane</location>
    </subcellularLocation>
</comment>
<evidence type="ECO:0000256" key="4">
    <source>
        <dbReference type="ARBA" id="ARBA00022989"/>
    </source>
</evidence>
<organism evidence="7 8">
    <name type="scientific">Salarias fasciatus</name>
    <name type="common">Jewelled blenny</name>
    <name type="synonym">Blennius fasciatus</name>
    <dbReference type="NCBI Taxonomy" id="181472"/>
    <lineage>
        <taxon>Eukaryota</taxon>
        <taxon>Metazoa</taxon>
        <taxon>Chordata</taxon>
        <taxon>Craniata</taxon>
        <taxon>Vertebrata</taxon>
        <taxon>Euteleostomi</taxon>
        <taxon>Actinopterygii</taxon>
        <taxon>Neopterygii</taxon>
        <taxon>Teleostei</taxon>
        <taxon>Neoteleostei</taxon>
        <taxon>Acanthomorphata</taxon>
        <taxon>Ovalentaria</taxon>
        <taxon>Blenniimorphae</taxon>
        <taxon>Blenniiformes</taxon>
        <taxon>Blennioidei</taxon>
        <taxon>Blenniidae</taxon>
        <taxon>Salariinae</taxon>
        <taxon>Salarias</taxon>
    </lineage>
</organism>
<proteinExistence type="inferred from homology"/>
<gene>
    <name evidence="7" type="primary">LOC115392144</name>
</gene>
<dbReference type="InParanoid" id="A0A672JGB4"/>
<evidence type="ECO:0000313" key="7">
    <source>
        <dbReference type="Ensembl" id="ENSSFAP00005052140.1"/>
    </source>
</evidence>
<sequence length="131" mass="14139">MNPHAAAATPMYPLNQGDAAPGQPQGSSVVHYTTVNVAPEPPRDHIVWSICCLLYSNPFCLGLVALIFSVKARDRKLAGDLEGARYHGRIACILNIISTVLVSILTLALIIVMAVAIHTTTAYYNHHSYGK</sequence>
<evidence type="ECO:0000256" key="5">
    <source>
        <dbReference type="ARBA" id="ARBA00023136"/>
    </source>
</evidence>
<evidence type="ECO:0000256" key="2">
    <source>
        <dbReference type="ARBA" id="ARBA00006843"/>
    </source>
</evidence>
<reference evidence="7" key="2">
    <citation type="submission" date="2025-08" db="UniProtKB">
        <authorList>
            <consortium name="Ensembl"/>
        </authorList>
    </citation>
    <scope>IDENTIFICATION</scope>
</reference>